<organism evidence="1 2">
    <name type="scientific">Sedimentitalea todarodis</name>
    <dbReference type="NCBI Taxonomy" id="1631240"/>
    <lineage>
        <taxon>Bacteria</taxon>
        <taxon>Pseudomonadati</taxon>
        <taxon>Pseudomonadota</taxon>
        <taxon>Alphaproteobacteria</taxon>
        <taxon>Rhodobacterales</taxon>
        <taxon>Paracoccaceae</taxon>
        <taxon>Sedimentitalea</taxon>
    </lineage>
</organism>
<dbReference type="RefSeq" id="WP_316781025.1">
    <property type="nucleotide sequence ID" value="NZ_JASMWN010000021.1"/>
</dbReference>
<protein>
    <submittedName>
        <fullName evidence="1">Uncharacterized protein</fullName>
    </submittedName>
</protein>
<reference evidence="2" key="1">
    <citation type="submission" date="2023-05" db="EMBL/GenBank/DDBJ databases">
        <title>Sedimentitalea sp. nov. JM2-8.</title>
        <authorList>
            <person name="Huang J."/>
        </authorList>
    </citation>
    <scope>NUCLEOTIDE SEQUENCE [LARGE SCALE GENOMIC DNA]</scope>
    <source>
        <strain evidence="2">KHS03</strain>
    </source>
</reference>
<accession>A0ABU3VJA2</accession>
<keyword evidence="2" id="KW-1185">Reference proteome</keyword>
<gene>
    <name evidence="1" type="ORF">QO231_20695</name>
</gene>
<evidence type="ECO:0000313" key="1">
    <source>
        <dbReference type="EMBL" id="MDU9006257.1"/>
    </source>
</evidence>
<dbReference type="Proteomes" id="UP001255416">
    <property type="component" value="Unassembled WGS sequence"/>
</dbReference>
<comment type="caution">
    <text evidence="1">The sequence shown here is derived from an EMBL/GenBank/DDBJ whole genome shotgun (WGS) entry which is preliminary data.</text>
</comment>
<proteinExistence type="predicted"/>
<dbReference type="EMBL" id="JASMWN010000021">
    <property type="protein sequence ID" value="MDU9006257.1"/>
    <property type="molecule type" value="Genomic_DNA"/>
</dbReference>
<sequence>MPIRSWRICVEALEEAIGKFGPSEIMNADSHTIGASSRVV</sequence>
<evidence type="ECO:0000313" key="2">
    <source>
        <dbReference type="Proteomes" id="UP001255416"/>
    </source>
</evidence>
<name>A0ABU3VJA2_9RHOB</name>